<dbReference type="Gene3D" id="2.60.40.4070">
    <property type="match status" value="1"/>
</dbReference>
<evidence type="ECO:0008006" key="2">
    <source>
        <dbReference type="Google" id="ProtNLM"/>
    </source>
</evidence>
<reference evidence="1" key="1">
    <citation type="journal article" date="2014" name="Front. Microbiol.">
        <title>High frequency of phylogenetically diverse reductive dehalogenase-homologous genes in deep subseafloor sedimentary metagenomes.</title>
        <authorList>
            <person name="Kawai M."/>
            <person name="Futagami T."/>
            <person name="Toyoda A."/>
            <person name="Takaki Y."/>
            <person name="Nishi S."/>
            <person name="Hori S."/>
            <person name="Arai W."/>
            <person name="Tsubouchi T."/>
            <person name="Morono Y."/>
            <person name="Uchiyama I."/>
            <person name="Ito T."/>
            <person name="Fujiyama A."/>
            <person name="Inagaki F."/>
            <person name="Takami H."/>
        </authorList>
    </citation>
    <scope>NUCLEOTIDE SEQUENCE</scope>
    <source>
        <strain evidence="1">Expedition CK06-06</strain>
    </source>
</reference>
<organism evidence="1">
    <name type="scientific">marine sediment metagenome</name>
    <dbReference type="NCBI Taxonomy" id="412755"/>
    <lineage>
        <taxon>unclassified sequences</taxon>
        <taxon>metagenomes</taxon>
        <taxon>ecological metagenomes</taxon>
    </lineage>
</organism>
<proteinExistence type="predicted"/>
<dbReference type="EMBL" id="BARS01043830">
    <property type="protein sequence ID" value="GAG29765.1"/>
    <property type="molecule type" value="Genomic_DNA"/>
</dbReference>
<comment type="caution">
    <text evidence="1">The sequence shown here is derived from an EMBL/GenBank/DDBJ whole genome shotgun (WGS) entry which is preliminary data.</text>
</comment>
<dbReference type="AlphaFoldDB" id="X0WGE9"/>
<name>X0WGE9_9ZZZZ</name>
<evidence type="ECO:0000313" key="1">
    <source>
        <dbReference type="EMBL" id="GAG29765.1"/>
    </source>
</evidence>
<accession>X0WGE9</accession>
<sequence>INVTTDVSYAGQIPPWLTVTQSGSGNSQTLTNSVTLGSLTQGTYTCTVSVAAVGASNSPKSYIVTLVVEPSVGISIEPDIVQTQPGLYRVLVPAGFRGKWATVSIFSVHGKIIRRMNLPVSGSTLNINWNGTTDNRRQASSGIYYVTVNFGSKTLSTRGILF</sequence>
<gene>
    <name evidence="1" type="ORF">S01H1_66296</name>
</gene>
<feature type="non-terminal residue" evidence="1">
    <location>
        <position position="1"/>
    </location>
</feature>
<protein>
    <recommendedName>
        <fullName evidence="2">FlgD Ig-like domain-containing protein</fullName>
    </recommendedName>
</protein>